<evidence type="ECO:0000313" key="3">
    <source>
        <dbReference type="Proteomes" id="UP001598112"/>
    </source>
</evidence>
<dbReference type="RefSeq" id="WP_377979363.1">
    <property type="nucleotide sequence ID" value="NZ_JBBKXY010000003.1"/>
</dbReference>
<accession>A0ABW6D9Q8</accession>
<keyword evidence="1" id="KW-0472">Membrane</keyword>
<proteinExistence type="predicted"/>
<protein>
    <submittedName>
        <fullName evidence="2">Uncharacterized protein</fullName>
    </submittedName>
</protein>
<keyword evidence="1" id="KW-1133">Transmembrane helix</keyword>
<keyword evidence="1" id="KW-0812">Transmembrane</keyword>
<evidence type="ECO:0000313" key="2">
    <source>
        <dbReference type="EMBL" id="MFD3294154.1"/>
    </source>
</evidence>
<organism evidence="2 3">
    <name type="scientific">Aquirufa originis</name>
    <dbReference type="NCBI Taxonomy" id="3096514"/>
    <lineage>
        <taxon>Bacteria</taxon>
        <taxon>Pseudomonadati</taxon>
        <taxon>Bacteroidota</taxon>
        <taxon>Cytophagia</taxon>
        <taxon>Cytophagales</taxon>
        <taxon>Flectobacillaceae</taxon>
        <taxon>Aquirufa</taxon>
    </lineage>
</organism>
<keyword evidence="3" id="KW-1185">Reference proteome</keyword>
<feature type="transmembrane region" description="Helical" evidence="1">
    <location>
        <begin position="12"/>
        <end position="32"/>
    </location>
</feature>
<comment type="caution">
    <text evidence="2">The sequence shown here is derived from an EMBL/GenBank/DDBJ whole genome shotgun (WGS) entry which is preliminary data.</text>
</comment>
<evidence type="ECO:0000256" key="1">
    <source>
        <dbReference type="SAM" id="Phobius"/>
    </source>
</evidence>
<dbReference type="Proteomes" id="UP001598112">
    <property type="component" value="Unassembled WGS sequence"/>
</dbReference>
<name>A0ABW6D9Q8_9BACT</name>
<gene>
    <name evidence="2" type="ORF">SKC35_10675</name>
</gene>
<dbReference type="EMBL" id="JBBKXY010000003">
    <property type="protein sequence ID" value="MFD3294154.1"/>
    <property type="molecule type" value="Genomic_DNA"/>
</dbReference>
<sequence>MADIKFISKETIYPALWAIIVAILMFFCGLYWRKISGPEEVVVINRNKTNDTTVTVIQFKPDQEYFNQLNNLTSKSILKKIEKSQNRGKNYNVDSITLSIAKEYQMKFDALRINNARTISPASNNTSFATPLIEFNSNNSKIKRPRFLMPKLVEGYVEEKINSFASISISSLEFSKKEKVTVKIDLLDKSTMNKFSPIFIDLVESIGPNRVNQIWSEQYEINTKLNIIEFSADFKPGKYILTTGFYLLNGLNTKYPIFYSKKFNIEIK</sequence>
<reference evidence="2 3" key="1">
    <citation type="submission" date="2024-03" db="EMBL/GenBank/DDBJ databases">
        <title>Aquirufa genome sequencing.</title>
        <authorList>
            <person name="Pitt A."/>
            <person name="Hahn M.W."/>
        </authorList>
    </citation>
    <scope>NUCLEOTIDE SEQUENCE [LARGE SCALE GENOMIC DNA]</scope>
    <source>
        <strain evidence="2 3">KTFRIE-69F</strain>
    </source>
</reference>